<feature type="transmembrane region" description="Helical" evidence="1">
    <location>
        <begin position="169"/>
        <end position="190"/>
    </location>
</feature>
<feature type="transmembrane region" description="Helical" evidence="1">
    <location>
        <begin position="243"/>
        <end position="260"/>
    </location>
</feature>
<accession>A0A839Z120</accession>
<feature type="transmembrane region" description="Helical" evidence="1">
    <location>
        <begin position="202"/>
        <end position="222"/>
    </location>
</feature>
<comment type="caution">
    <text evidence="2">The sequence shown here is derived from an EMBL/GenBank/DDBJ whole genome shotgun (WGS) entry which is preliminary data.</text>
</comment>
<evidence type="ECO:0000256" key="1">
    <source>
        <dbReference type="SAM" id="Phobius"/>
    </source>
</evidence>
<evidence type="ECO:0000313" key="3">
    <source>
        <dbReference type="Proteomes" id="UP000578569"/>
    </source>
</evidence>
<keyword evidence="1" id="KW-0812">Transmembrane</keyword>
<name>A0A839Z120_9SPHN</name>
<dbReference type="AlphaFoldDB" id="A0A839Z120"/>
<dbReference type="InterPro" id="IPR024464">
    <property type="entry name" value="DUF2391"/>
</dbReference>
<protein>
    <submittedName>
        <fullName evidence="2">Putative integral membrane protein (TIGR02587 family)</fullName>
    </submittedName>
</protein>
<evidence type="ECO:0000313" key="2">
    <source>
        <dbReference type="EMBL" id="MBB3763373.1"/>
    </source>
</evidence>
<dbReference type="EMBL" id="JACICF010000001">
    <property type="protein sequence ID" value="MBB3763373.1"/>
    <property type="molecule type" value="Genomic_DNA"/>
</dbReference>
<feature type="transmembrane region" description="Helical" evidence="1">
    <location>
        <begin position="100"/>
        <end position="122"/>
    </location>
</feature>
<dbReference type="Pfam" id="PF09622">
    <property type="entry name" value="DUF2391"/>
    <property type="match status" value="1"/>
</dbReference>
<keyword evidence="3" id="KW-1185">Reference proteome</keyword>
<organism evidence="2 3">
    <name type="scientific">Sphingomicrobium lutaoense</name>
    <dbReference type="NCBI Taxonomy" id="515949"/>
    <lineage>
        <taxon>Bacteria</taxon>
        <taxon>Pseudomonadati</taxon>
        <taxon>Pseudomonadota</taxon>
        <taxon>Alphaproteobacteria</taxon>
        <taxon>Sphingomonadales</taxon>
        <taxon>Sphingomonadaceae</taxon>
        <taxon>Sphingomicrobium</taxon>
    </lineage>
</organism>
<dbReference type="Proteomes" id="UP000578569">
    <property type="component" value="Unassembled WGS sequence"/>
</dbReference>
<gene>
    <name evidence="2" type="ORF">FHS50_000396</name>
</gene>
<proteinExistence type="predicted"/>
<reference evidence="2 3" key="1">
    <citation type="submission" date="2020-08" db="EMBL/GenBank/DDBJ databases">
        <title>Genomic Encyclopedia of Type Strains, Phase IV (KMG-IV): sequencing the most valuable type-strain genomes for metagenomic binning, comparative biology and taxonomic classification.</title>
        <authorList>
            <person name="Goeker M."/>
        </authorList>
    </citation>
    <scope>NUCLEOTIDE SEQUENCE [LARGE SCALE GENOMIC DNA]</scope>
    <source>
        <strain evidence="2 3">DSM 24194</strain>
    </source>
</reference>
<keyword evidence="1" id="KW-0472">Membrane</keyword>
<dbReference type="RefSeq" id="WP_183932726.1">
    <property type="nucleotide sequence ID" value="NZ_JACICF010000001.1"/>
</dbReference>
<keyword evidence="1" id="KW-1133">Transmembrane helix</keyword>
<sequence>MGDRRVSLAVTPMNAEICDNGETCPARNVEIRDLARGLSGALFVSLPLLFTMEMWEIARTIPAPVLLVFLGVSLCFNRLFIEFAGYRCTDWQRSKWWDALVTMGIGLVASVLTLAVAGLIYPNLAFNSIVRLVALETIPTSMGAAVAINQLGGGDSGKDSGDLPFSTDMTVILGTLLGGFLFAFNVAPTIETKVITLQQDWWLISATFLLSVAVAYVTVHLAQFAERDMSKRKIITSELLETAISYIAAFLISMLLLWTFGYGTPLDPLEVWLPQTIVLAYATALGGAAGRIVL</sequence>
<feature type="transmembrane region" description="Helical" evidence="1">
    <location>
        <begin position="272"/>
        <end position="293"/>
    </location>
</feature>
<feature type="transmembrane region" description="Helical" evidence="1">
    <location>
        <begin position="61"/>
        <end position="80"/>
    </location>
</feature>